<evidence type="ECO:0000313" key="7">
    <source>
        <dbReference type="EMBL" id="CRF40594.1"/>
    </source>
</evidence>
<reference evidence="11 12" key="2">
    <citation type="submission" date="2014-12" db="EMBL/GenBank/DDBJ databases">
        <authorList>
            <person name="Jaenicke S."/>
        </authorList>
    </citation>
    <scope>NUCLEOTIDE SEQUENCE [LARGE SCALE GENOMIC DNA]</scope>
</reference>
<dbReference type="EMBL" id="CDML01000010">
    <property type="protein sequence ID" value="CRF40594.1"/>
    <property type="molecule type" value="Genomic_DNA"/>
</dbReference>
<dbReference type="Proteomes" id="UP000041394">
    <property type="component" value="Unassembled WGS sequence"/>
</dbReference>
<dbReference type="PANTHER" id="PTHR42778:SF1">
    <property type="entry name" value="2-AMINOETHYLPHOSPHONATE--PYRUVATE TRANSAMINASE"/>
    <property type="match status" value="1"/>
</dbReference>
<evidence type="ECO:0000313" key="12">
    <source>
        <dbReference type="Proteomes" id="UP000045175"/>
    </source>
</evidence>
<dbReference type="InterPro" id="IPR015421">
    <property type="entry name" value="PyrdxlP-dep_Trfase_major"/>
</dbReference>
<reference evidence="8" key="1">
    <citation type="submission" date="2014-12" db="EMBL/GenBank/DDBJ databases">
        <title>Whole genome sequences of four Staphylococcus schleiferi canine isolates.</title>
        <authorList>
            <person name="Misic A.M."/>
            <person name="Cain C."/>
            <person name="Morris D.O."/>
            <person name="Rankin S."/>
            <person name="Beiting D."/>
        </authorList>
    </citation>
    <scope>NUCLEOTIDE SEQUENCE</scope>
    <source>
        <strain evidence="7">ASB11</strain>
        <strain evidence="8">ASB13</strain>
        <strain evidence="9">ASB9</strain>
    </source>
</reference>
<proteinExistence type="predicted"/>
<dbReference type="PANTHER" id="PTHR42778">
    <property type="entry name" value="2-AMINOETHYLPHOSPHONATE--PYRUVATE TRANSAMINASE"/>
    <property type="match status" value="1"/>
</dbReference>
<dbReference type="SUPFAM" id="SSF53383">
    <property type="entry name" value="PLP-dependent transferases"/>
    <property type="match status" value="1"/>
</dbReference>
<gene>
    <name evidence="7" type="ORF">HAL011_03560</name>
    <name evidence="8" type="ORF">HAL013_04150</name>
    <name evidence="9" type="ORF">HAL09_07750</name>
</gene>
<dbReference type="RefSeq" id="WP_053940908.1">
    <property type="nucleotide sequence ID" value="NZ_BSCV01000010.1"/>
</dbReference>
<evidence type="ECO:0000313" key="11">
    <source>
        <dbReference type="Proteomes" id="UP000041394"/>
    </source>
</evidence>
<dbReference type="AlphaFoldDB" id="A0A0K2X9L2"/>
<evidence type="ECO:0000256" key="3">
    <source>
        <dbReference type="ARBA" id="ARBA00022679"/>
    </source>
</evidence>
<feature type="modified residue" description="N6-(pyridoxal phosphate)lysine" evidence="6">
    <location>
        <position position="198"/>
    </location>
</feature>
<evidence type="ECO:0000256" key="4">
    <source>
        <dbReference type="ARBA" id="ARBA00022898"/>
    </source>
</evidence>
<dbReference type="EC" id="2.6.1.52" evidence="8"/>
<dbReference type="InterPro" id="IPR015424">
    <property type="entry name" value="PyrdxlP-dep_Trfase"/>
</dbReference>
<feature type="binding site" evidence="5">
    <location>
        <position position="335"/>
    </location>
    <ligand>
        <name>substrate</name>
    </ligand>
</feature>
<evidence type="ECO:0000256" key="2">
    <source>
        <dbReference type="ARBA" id="ARBA00022576"/>
    </source>
</evidence>
<evidence type="ECO:0000313" key="10">
    <source>
        <dbReference type="Proteomes" id="UP000038622"/>
    </source>
</evidence>
<keyword evidence="3 8" id="KW-0808">Transferase</keyword>
<sequence length="383" mass="41863">MKRGLVKSTQTLLFTPGPTPLHPAIANTLSQPIPHHRTPEFEAIFGSVRQQLKDMIGLVEVLALVSSGTGAMEAALLQFVRPSTEPALLVLNNGKFGERFGKIAQAHGLSVVEIKSAWDTPISPKQVLEALQANPSIQAIALQVCDSSGGLRLDFENITKTAKQHNPKIVTIIDAITALGVEPLQTSHVDVLIGGSQKAFMLPVGLSFVGLSDFALSQLEDRGYYFNLKLELKNQQKNTTAFTAGISHILGLKTYFECVQNLGGLDNLYLATKKRAESTNKALEALGLTIYPKTPALCMSVIHHERAKDIRKHLNTKYGVLVAGGQDALKDYLLRINHMGLIEVYQSAWVLNALEQSLVDLGLRPSFEGVAIKAFMQHHYKEI</sequence>
<evidence type="ECO:0000256" key="5">
    <source>
        <dbReference type="PIRSR" id="PIRSR000524-1"/>
    </source>
</evidence>
<dbReference type="Proteomes" id="UP000045175">
    <property type="component" value="Unassembled WGS sequence"/>
</dbReference>
<dbReference type="InterPro" id="IPR015422">
    <property type="entry name" value="PyrdxlP-dep_Trfase_small"/>
</dbReference>
<comment type="cofactor">
    <cofactor evidence="1 6">
        <name>pyridoxal 5'-phosphate</name>
        <dbReference type="ChEBI" id="CHEBI:597326"/>
    </cofactor>
</comment>
<dbReference type="InterPro" id="IPR020578">
    <property type="entry name" value="Aminotrans_V_PyrdxlP_BS"/>
</dbReference>
<dbReference type="EMBL" id="CDMH01000020">
    <property type="protein sequence ID" value="CRF42248.1"/>
    <property type="molecule type" value="Genomic_DNA"/>
</dbReference>
<dbReference type="PROSITE" id="PS00595">
    <property type="entry name" value="AA_TRANSFER_CLASS_5"/>
    <property type="match status" value="1"/>
</dbReference>
<keyword evidence="2 8" id="KW-0032">Aminotransferase</keyword>
<dbReference type="EMBL" id="CDMN01000032">
    <property type="protein sequence ID" value="CRF44200.1"/>
    <property type="molecule type" value="Genomic_DNA"/>
</dbReference>
<protein>
    <submittedName>
        <fullName evidence="8">Phosphoserine aminotransferase</fullName>
        <ecNumber evidence="8">2.6.1.52</ecNumber>
    </submittedName>
</protein>
<reference evidence="10" key="3">
    <citation type="submission" date="2014-12" db="EMBL/GenBank/DDBJ databases">
        <authorList>
            <person name="Smet A."/>
        </authorList>
    </citation>
    <scope>NUCLEOTIDE SEQUENCE [LARGE SCALE GENOMIC DNA]</scope>
</reference>
<dbReference type="STRING" id="1578720.HAL011_03560"/>
<name>A0A0K2X9L2_9HELI</name>
<dbReference type="PIRSF" id="PIRSF000524">
    <property type="entry name" value="SPT"/>
    <property type="match status" value="1"/>
</dbReference>
<dbReference type="OrthoDB" id="9766472at2"/>
<evidence type="ECO:0000313" key="9">
    <source>
        <dbReference type="EMBL" id="CRF44200.1"/>
    </source>
</evidence>
<dbReference type="GO" id="GO:0004648">
    <property type="term" value="F:O-phospho-L-serine:2-oxoglutarate aminotransferase activity"/>
    <property type="evidence" value="ECO:0007669"/>
    <property type="project" value="UniProtKB-EC"/>
</dbReference>
<keyword evidence="4 6" id="KW-0663">Pyridoxal phosphate</keyword>
<organism evidence="8 12">
    <name type="scientific">Helicobacter ailurogastricus</name>
    <dbReference type="NCBI Taxonomy" id="1578720"/>
    <lineage>
        <taxon>Bacteria</taxon>
        <taxon>Pseudomonadati</taxon>
        <taxon>Campylobacterota</taxon>
        <taxon>Epsilonproteobacteria</taxon>
        <taxon>Campylobacterales</taxon>
        <taxon>Helicobacteraceae</taxon>
        <taxon>Helicobacter</taxon>
    </lineage>
</organism>
<evidence type="ECO:0000256" key="6">
    <source>
        <dbReference type="PIRSR" id="PIRSR000524-50"/>
    </source>
</evidence>
<dbReference type="Gene3D" id="3.90.1150.10">
    <property type="entry name" value="Aspartate Aminotransferase, domain 1"/>
    <property type="match status" value="1"/>
</dbReference>
<evidence type="ECO:0000313" key="8">
    <source>
        <dbReference type="EMBL" id="CRF42248.1"/>
    </source>
</evidence>
<dbReference type="Gene3D" id="3.40.640.10">
    <property type="entry name" value="Type I PLP-dependent aspartate aminotransferase-like (Major domain)"/>
    <property type="match status" value="1"/>
</dbReference>
<keyword evidence="10" id="KW-1185">Reference proteome</keyword>
<dbReference type="InterPro" id="IPR024169">
    <property type="entry name" value="SP_NH2Trfase/AEP_transaminase"/>
</dbReference>
<dbReference type="Proteomes" id="UP000038622">
    <property type="component" value="Unassembled WGS sequence"/>
</dbReference>
<accession>A0A0K2X9L2</accession>
<evidence type="ECO:0000256" key="1">
    <source>
        <dbReference type="ARBA" id="ARBA00001933"/>
    </source>
</evidence>